<organism evidence="1 2">
    <name type="scientific">Heterosigma akashiwo virus 01</name>
    <name type="common">HaV01</name>
    <dbReference type="NCBI Taxonomy" id="97195"/>
    <lineage>
        <taxon>Viruses</taxon>
        <taxon>Varidnaviria</taxon>
        <taxon>Bamfordvirae</taxon>
        <taxon>Nucleocytoviricota</taxon>
        <taxon>Megaviricetes</taxon>
        <taxon>Algavirales</taxon>
        <taxon>Phycodnaviridae</taxon>
        <taxon>Raphidovirus</taxon>
        <taxon>Raphidovirus japonicum</taxon>
    </lineage>
</organism>
<dbReference type="RefSeq" id="YP_009507610.1">
    <property type="nucleotide sequence ID" value="NC_038553.1"/>
</dbReference>
<gene>
    <name evidence="1" type="primary">HaV53_ORF213</name>
</gene>
<evidence type="ECO:0000313" key="2">
    <source>
        <dbReference type="Proteomes" id="UP000232488"/>
    </source>
</evidence>
<proteinExistence type="predicted"/>
<organismHost>
    <name type="scientific">Heterosigma akashiwo</name>
    <name type="common">Chromophytic alga</name>
    <name type="synonym">Heterosigma carterae</name>
    <dbReference type="NCBI Taxonomy" id="2829"/>
</organismHost>
<dbReference type="KEGG" id="vg:37618594"/>
<reference evidence="1 2" key="1">
    <citation type="submission" date="2016-03" db="EMBL/GenBank/DDBJ databases">
        <title>Genome sequences of a Phycodnavirus, Heterosigma akashiwo virus strain 53.</title>
        <authorList>
            <person name="Ueki S."/>
            <person name="Ogura Y."/>
            <person name="Hayashi T."/>
        </authorList>
    </citation>
    <scope>NUCLEOTIDE SEQUENCE [LARGE SCALE GENOMIC DNA]</scope>
    <source>
        <strain evidence="1">HaV53</strain>
    </source>
</reference>
<keyword evidence="2" id="KW-1185">Reference proteome</keyword>
<dbReference type="GeneID" id="37618594"/>
<dbReference type="Proteomes" id="UP000232488">
    <property type="component" value="Segment"/>
</dbReference>
<name>A0A1C9C5H5_HAV01</name>
<evidence type="ECO:0000313" key="1">
    <source>
        <dbReference type="EMBL" id="AOM63544.1"/>
    </source>
</evidence>
<accession>A0A1C9C5H5</accession>
<sequence length="1499" mass="163266">MVALVKHALVDNNASVDTMYDVRVSLTFRLSDTVTSVKQAFTAVMSVRSNVSMVMAVKHTFGAIIVSQTLKVSTTVVFVKHALVDNNASVDTMYDVRVSLTFRLSDTVISVKQAFTAVMSVRSNVSKVMVVKHAFGAKIVSHTLNVSTTVVFVKHAFVDNSASVDTMYDVRVSLTFRLSDMVTSVKQAFTVVMSFRSIVSKVMVVKHAFGAIIVSQTLNVSTMVAFVKHAFVDNNASVDTMYDVRVSLTFRLSDTVTSVKQAFMAVMSVRSNVSKVMVVKHAFGAIIVSQTLNVSTTVALVKHAFVDNNASVDTMYDVRVSLTFRLSDTVTSVKQAFTAVMSVRSNVSKVMAVKHAFDAMIVSQTLNVSTTVAFVKHAFVDNNASVDTMYDVRVSLTFRLSDTVTSVKQAFMAVMYVRSNVSKVMAVKHAFGAMIVSQSLKVSTTVAFVKHALVDNNASVDTMYDVRVSLTFRLSDTVTSVKQAFTAVISVRSNVSKVMVVKHAFGAIIVSQTLNVSTTVAFVKHAFVDNNASVDTMYDVRVSLTFRLSDMVTSVKQAFTAVMSVRSNVSKVMVMKHAFGAIIVSQTLNVSTTVAFVKHAFVDNSASVDTMYDFRVSLTFRLSDMVISDKQAFTAVMSVRSNVSKVMVVKHAFGAIILSQTLNVSTIVVFVKHAFVDNNASVDTMYDVRVSLTSRLSDTVTSVKQAFTAVMSVRSNVSKVMVVKHAFGAIIVSQTLNVSTTVAFVKHAFVDNNASVDTMYDVRVSLTFRLSDTVTLVKQAFTVVMSVRSNVSKVMAVKHAFGAIIVSQTLNVSTTVAFVKHAFVDNNASVDTMYDVRVSLTFRLSDTVTSVKQAFTEVMSVKSNVSKVMVVKHAFGAIIVSQTLNVSTIVVFMKHAFMDNNASVDTMYDVRVSLTFRLSDTVTSVKQAFTVVMSVRSNVSKVMVVKHAFGAIIVSQTLNVSTTVAFVKHAFVDNNASVDTMYDVRVSLTFRLSDTVTLVKQAFTAVMSVRSNVSKVMAVKHAFGAIIVLQTLNVSTTVAFVKHAFVDNNASVDTMYDVRVSLTFRLSDTVTSVKQAFTEVMSVKSNVSKVMVVKHAFGAIIVSQTLNVSTIVVFMKHAFMDNNASVDTMYDVRVSLTFRLSDTVTSVKQAFTVVMSVRSNVSKVMVVKHAFGAIIVSQTLNVSTTVAFVKHAFVDNNASVDTMYDVRVSLTFRLSDTVTLVKQAFTVVMSVRSNVSKVMAVKHAFGAIIVSQTLNVSTTVAFVKHAFVDNNASVDTMYDVRVSLTFRLSDTVTSVKQAFTEVMSVKSNVSKVMVVKHAFGAIIVSQTLNVSTTVAFVKHVLVDNNVSVDTMYDVRVSLTFRLSDTVTSVKQAFTAVMSVRSNVSMVMAVKHAFGAMIVSQTLKVLTTVVFVKHALVDNNASVDTIYDVRVSLTFRLSDTVTLVKQAFTAVMSVKSNVSKVMVVKHAFGAIIVSQTLNVSTTVVFTKHALVATRASVDTI</sequence>
<dbReference type="EMBL" id="KX008963">
    <property type="protein sequence ID" value="AOM63544.1"/>
    <property type="molecule type" value="Genomic_DNA"/>
</dbReference>
<protein>
    <submittedName>
        <fullName evidence="1">Uncharacterized protein</fullName>
    </submittedName>
</protein>